<evidence type="ECO:0000259" key="1">
    <source>
        <dbReference type="Pfam" id="PF00646"/>
    </source>
</evidence>
<dbReference type="OrthoDB" id="690324at2759"/>
<dbReference type="InterPro" id="IPR036047">
    <property type="entry name" value="F-box-like_dom_sf"/>
</dbReference>
<dbReference type="Pfam" id="PF00646">
    <property type="entry name" value="F-box"/>
    <property type="match status" value="1"/>
</dbReference>
<dbReference type="EMBL" id="CAJGYO010000004">
    <property type="protein sequence ID" value="CAD6226982.1"/>
    <property type="molecule type" value="Genomic_DNA"/>
</dbReference>
<sequence length="323" mass="35462">MASPRTRPSSELDDDTIIDVLLRLPPEEPAHLVRASLVCKQWRRVLSHPDFLRLYARLHRTPPLLGFFTLCSSDSHPGLCFVPIPTTAAGARSPSSSVAAAAGGALAIDHCPWLVLDCLHGRVLPQRRYVADDARAFLVWDPITGDRHELPWLRGGASRAVVIGDQVYLFRLFLGDQILKYDLRRHCLSAIDSPGFYSKDTDVELMTTEDGLLGLAGARRSTLHLWSRTANNAGWEQSRVIDLRTMMISSPAGAGNDDNSSIINGANVIGFAEGVKNAIFVGTNAGTFVIDLKSERARKICDTWIDNPVVPFMTFYSPGMHGT</sequence>
<evidence type="ECO:0000313" key="3">
    <source>
        <dbReference type="Proteomes" id="UP000604825"/>
    </source>
</evidence>
<dbReference type="Gene3D" id="1.20.1280.50">
    <property type="match status" value="1"/>
</dbReference>
<dbReference type="InterPro" id="IPR001810">
    <property type="entry name" value="F-box_dom"/>
</dbReference>
<name>A0A811NUB1_9POAL</name>
<reference evidence="2" key="1">
    <citation type="submission" date="2020-10" db="EMBL/GenBank/DDBJ databases">
        <authorList>
            <person name="Han B."/>
            <person name="Lu T."/>
            <person name="Zhao Q."/>
            <person name="Huang X."/>
            <person name="Zhao Y."/>
        </authorList>
    </citation>
    <scope>NUCLEOTIDE SEQUENCE</scope>
</reference>
<feature type="domain" description="F-box" evidence="1">
    <location>
        <begin position="10"/>
        <end position="53"/>
    </location>
</feature>
<accession>A0A811NUB1</accession>
<dbReference type="Proteomes" id="UP000604825">
    <property type="component" value="Unassembled WGS sequence"/>
</dbReference>
<gene>
    <name evidence="2" type="ORF">NCGR_LOCUS18625</name>
</gene>
<dbReference type="SUPFAM" id="SSF81383">
    <property type="entry name" value="F-box domain"/>
    <property type="match status" value="1"/>
</dbReference>
<dbReference type="AlphaFoldDB" id="A0A811NUB1"/>
<keyword evidence="3" id="KW-1185">Reference proteome</keyword>
<organism evidence="2 3">
    <name type="scientific">Miscanthus lutarioriparius</name>
    <dbReference type="NCBI Taxonomy" id="422564"/>
    <lineage>
        <taxon>Eukaryota</taxon>
        <taxon>Viridiplantae</taxon>
        <taxon>Streptophyta</taxon>
        <taxon>Embryophyta</taxon>
        <taxon>Tracheophyta</taxon>
        <taxon>Spermatophyta</taxon>
        <taxon>Magnoliopsida</taxon>
        <taxon>Liliopsida</taxon>
        <taxon>Poales</taxon>
        <taxon>Poaceae</taxon>
        <taxon>PACMAD clade</taxon>
        <taxon>Panicoideae</taxon>
        <taxon>Andropogonodae</taxon>
        <taxon>Andropogoneae</taxon>
        <taxon>Saccharinae</taxon>
        <taxon>Miscanthus</taxon>
    </lineage>
</organism>
<dbReference type="PANTHER" id="PTHR32133">
    <property type="entry name" value="OS07G0120400 PROTEIN"/>
    <property type="match status" value="1"/>
</dbReference>
<comment type="caution">
    <text evidence="2">The sequence shown here is derived from an EMBL/GenBank/DDBJ whole genome shotgun (WGS) entry which is preliminary data.</text>
</comment>
<evidence type="ECO:0000313" key="2">
    <source>
        <dbReference type="EMBL" id="CAD6226982.1"/>
    </source>
</evidence>
<proteinExistence type="predicted"/>
<protein>
    <recommendedName>
        <fullName evidence="1">F-box domain-containing protein</fullName>
    </recommendedName>
</protein>